<dbReference type="PANTHER" id="PTHR10961">
    <property type="entry name" value="PEROXISOMAL SARCOSINE OXIDASE"/>
    <property type="match status" value="1"/>
</dbReference>
<evidence type="ECO:0000256" key="1">
    <source>
        <dbReference type="ARBA" id="ARBA00001974"/>
    </source>
</evidence>
<keyword evidence="5" id="KW-0560">Oxidoreductase</keyword>
<evidence type="ECO:0000256" key="5">
    <source>
        <dbReference type="ARBA" id="ARBA00023002"/>
    </source>
</evidence>
<dbReference type="InterPro" id="IPR045170">
    <property type="entry name" value="MTOX"/>
</dbReference>
<organism evidence="7 8">
    <name type="scientific">Lithospermum erythrorhizon</name>
    <name type="common">Purple gromwell</name>
    <name type="synonym">Lithospermum officinale var. erythrorhizon</name>
    <dbReference type="NCBI Taxonomy" id="34254"/>
    <lineage>
        <taxon>Eukaryota</taxon>
        <taxon>Viridiplantae</taxon>
        <taxon>Streptophyta</taxon>
        <taxon>Embryophyta</taxon>
        <taxon>Tracheophyta</taxon>
        <taxon>Spermatophyta</taxon>
        <taxon>Magnoliopsida</taxon>
        <taxon>eudicotyledons</taxon>
        <taxon>Gunneridae</taxon>
        <taxon>Pentapetalae</taxon>
        <taxon>asterids</taxon>
        <taxon>lamiids</taxon>
        <taxon>Boraginales</taxon>
        <taxon>Boraginaceae</taxon>
        <taxon>Boraginoideae</taxon>
        <taxon>Lithospermeae</taxon>
        <taxon>Lithospermum</taxon>
    </lineage>
</organism>
<proteinExistence type="inferred from homology"/>
<evidence type="ECO:0000313" key="8">
    <source>
        <dbReference type="Proteomes" id="UP001454036"/>
    </source>
</evidence>
<keyword evidence="3" id="KW-0285">Flavoprotein</keyword>
<dbReference type="Gene3D" id="3.30.9.10">
    <property type="entry name" value="D-Amino Acid Oxidase, subunit A, domain 2"/>
    <property type="match status" value="1"/>
</dbReference>
<dbReference type="GO" id="GO:0050660">
    <property type="term" value="F:flavin adenine dinucleotide binding"/>
    <property type="evidence" value="ECO:0007669"/>
    <property type="project" value="InterPro"/>
</dbReference>
<comment type="cofactor">
    <cofactor evidence="1">
        <name>FAD</name>
        <dbReference type="ChEBI" id="CHEBI:57692"/>
    </cofactor>
</comment>
<dbReference type="InterPro" id="IPR006076">
    <property type="entry name" value="FAD-dep_OxRdtase"/>
</dbReference>
<dbReference type="Proteomes" id="UP001454036">
    <property type="component" value="Unassembled WGS sequence"/>
</dbReference>
<dbReference type="Gene3D" id="3.50.50.60">
    <property type="entry name" value="FAD/NAD(P)-binding domain"/>
    <property type="match status" value="1"/>
</dbReference>
<feature type="domain" description="FAD dependent oxidoreductase" evidence="6">
    <location>
        <begin position="1"/>
        <end position="307"/>
    </location>
</feature>
<evidence type="ECO:0000256" key="4">
    <source>
        <dbReference type="ARBA" id="ARBA00022827"/>
    </source>
</evidence>
<sequence>MVLESYKLWEQAEAEVGYKVFFKTCQLDMGPIEDKSLQALIASCKNNEIDVRVLNQDQVEEEFSGKFKLPENWVGLVTEQGGVIKPTKAVSMFQALGLKNGAILKDNAEVVQIKKGGEKGGVFVCTKGNETFWAEKCVITAGSWMNKLIKQVSGNKLELPIQPLETGVCYWKIKEGKESEFTFDANFPTFASYGLPYIYGTPSLEFPGLIKIAVHNGRPCDPDKRTFTIDALTSEALTQWIQNRFGDLVDSTRPVMTQSCLYSMTPDEDFVIDYLGGEFGEDVLVAGGFSGHGFKMAPIVGRILVDLICEGETKGGQFEHFKLTRFKKNPKGNMKEFSDQVNFVKNEVLVTEPTN</sequence>
<evidence type="ECO:0000259" key="6">
    <source>
        <dbReference type="Pfam" id="PF01266"/>
    </source>
</evidence>
<dbReference type="GO" id="GO:0008115">
    <property type="term" value="F:sarcosine oxidase activity"/>
    <property type="evidence" value="ECO:0007669"/>
    <property type="project" value="TreeGrafter"/>
</dbReference>
<evidence type="ECO:0000256" key="2">
    <source>
        <dbReference type="ARBA" id="ARBA00010989"/>
    </source>
</evidence>
<keyword evidence="4" id="KW-0274">FAD</keyword>
<evidence type="ECO:0000256" key="3">
    <source>
        <dbReference type="ARBA" id="ARBA00022630"/>
    </source>
</evidence>
<accession>A0AAV3NIC6</accession>
<dbReference type="PANTHER" id="PTHR10961:SF7">
    <property type="entry name" value="FAD DEPENDENT OXIDOREDUCTASE DOMAIN-CONTAINING PROTEIN"/>
    <property type="match status" value="1"/>
</dbReference>
<dbReference type="SUPFAM" id="SSF51905">
    <property type="entry name" value="FAD/NAD(P)-binding domain"/>
    <property type="match status" value="1"/>
</dbReference>
<dbReference type="InterPro" id="IPR036188">
    <property type="entry name" value="FAD/NAD-bd_sf"/>
</dbReference>
<comment type="similarity">
    <text evidence="2">Belongs to the MSOX/MTOX family.</text>
</comment>
<comment type="caution">
    <text evidence="7">The sequence shown here is derived from an EMBL/GenBank/DDBJ whole genome shotgun (WGS) entry which is preliminary data.</text>
</comment>
<keyword evidence="8" id="KW-1185">Reference proteome</keyword>
<dbReference type="EMBL" id="BAABME010015049">
    <property type="protein sequence ID" value="GAA0139117.1"/>
    <property type="molecule type" value="Genomic_DNA"/>
</dbReference>
<gene>
    <name evidence="7" type="ORF">LIER_35033</name>
</gene>
<dbReference type="SUPFAM" id="SSF54373">
    <property type="entry name" value="FAD-linked reductases, C-terminal domain"/>
    <property type="match status" value="1"/>
</dbReference>
<protein>
    <submittedName>
        <fullName evidence="7">Oxidase</fullName>
    </submittedName>
</protein>
<name>A0AAV3NIC6_LITER</name>
<reference evidence="7 8" key="1">
    <citation type="submission" date="2024-01" db="EMBL/GenBank/DDBJ databases">
        <title>The complete chloroplast genome sequence of Lithospermum erythrorhizon: insights into the phylogenetic relationship among Boraginaceae species and the maternal lineages of purple gromwells.</title>
        <authorList>
            <person name="Okada T."/>
            <person name="Watanabe K."/>
        </authorList>
    </citation>
    <scope>NUCLEOTIDE SEQUENCE [LARGE SCALE GENOMIC DNA]</scope>
</reference>
<dbReference type="Pfam" id="PF01266">
    <property type="entry name" value="DAO"/>
    <property type="match status" value="1"/>
</dbReference>
<evidence type="ECO:0000313" key="7">
    <source>
        <dbReference type="EMBL" id="GAA0139117.1"/>
    </source>
</evidence>
<dbReference type="AlphaFoldDB" id="A0AAV3NIC6"/>